<dbReference type="EMBL" id="HE797646">
    <property type="protein sequence ID" value="CCM07098.1"/>
    <property type="molecule type" value="Genomic_DNA"/>
</dbReference>
<name>J7SD12_9APHY</name>
<evidence type="ECO:0000256" key="2">
    <source>
        <dbReference type="SAM" id="Phobius"/>
    </source>
</evidence>
<evidence type="ECO:0000313" key="4">
    <source>
        <dbReference type="Proteomes" id="UP000006352"/>
    </source>
</evidence>
<reference evidence="3 4" key="1">
    <citation type="journal article" date="2012" name="Appl. Environ. Microbiol.">
        <title>Short-read sequencing for genomic analysis of the brown rot fungus Fibroporia radiculosa.</title>
        <authorList>
            <person name="Tang J.D."/>
            <person name="Perkins A.D."/>
            <person name="Sonstegard T.S."/>
            <person name="Schroeder S.G."/>
            <person name="Burgess S.C."/>
            <person name="Diehl S.V."/>
        </authorList>
    </citation>
    <scope>NUCLEOTIDE SEQUENCE [LARGE SCALE GENOMIC DNA]</scope>
    <source>
        <strain evidence="3 4">TFFH 294</strain>
    </source>
</reference>
<accession>J7SD12</accession>
<dbReference type="Proteomes" id="UP000006352">
    <property type="component" value="Unassembled WGS sequence"/>
</dbReference>
<gene>
    <name evidence="3" type="ORF">FIBRA_09425</name>
</gene>
<proteinExistence type="predicted"/>
<feature type="transmembrane region" description="Helical" evidence="2">
    <location>
        <begin position="55"/>
        <end position="72"/>
    </location>
</feature>
<evidence type="ECO:0000313" key="3">
    <source>
        <dbReference type="EMBL" id="CCM07098.1"/>
    </source>
</evidence>
<keyword evidence="4" id="KW-1185">Reference proteome</keyword>
<dbReference type="GeneID" id="24101998"/>
<feature type="region of interest" description="Disordered" evidence="1">
    <location>
        <begin position="135"/>
        <end position="171"/>
    </location>
</feature>
<dbReference type="OrthoDB" id="2500246at2759"/>
<dbReference type="RefSeq" id="XP_012177119.1">
    <property type="nucleotide sequence ID" value="XM_012321729.1"/>
</dbReference>
<sequence>MADFLQRLDTSKLVLVGTGLSFAVSAFEAPKYNLPIFLFGIYAQENPDGVQSLQTFTYLLSASVIYDIIWMYNYDQHWFFKLLTILLLVLKFPTILTFMSSLQQRGSGVGFRGSDLSGATVWAMPGGFTSGGRDGYQTVDESADAQTPKPLGTTIQVPSSQPHAPGAYQTV</sequence>
<dbReference type="HOGENOM" id="CLU_1547679_0_0_1"/>
<evidence type="ECO:0000256" key="1">
    <source>
        <dbReference type="SAM" id="MobiDB-lite"/>
    </source>
</evidence>
<keyword evidence="2" id="KW-1133">Transmembrane helix</keyword>
<keyword evidence="2" id="KW-0812">Transmembrane</keyword>
<keyword evidence="2" id="KW-0472">Membrane</keyword>
<dbReference type="InParanoid" id="J7SD12"/>
<feature type="compositionally biased region" description="Polar residues" evidence="1">
    <location>
        <begin position="153"/>
        <end position="162"/>
    </location>
</feature>
<feature type="transmembrane region" description="Helical" evidence="2">
    <location>
        <begin position="78"/>
        <end position="98"/>
    </location>
</feature>
<organism evidence="3 4">
    <name type="scientific">Fibroporia radiculosa</name>
    <dbReference type="NCBI Taxonomy" id="599839"/>
    <lineage>
        <taxon>Eukaryota</taxon>
        <taxon>Fungi</taxon>
        <taxon>Dikarya</taxon>
        <taxon>Basidiomycota</taxon>
        <taxon>Agaricomycotina</taxon>
        <taxon>Agaricomycetes</taxon>
        <taxon>Polyporales</taxon>
        <taxon>Fibroporiaceae</taxon>
        <taxon>Fibroporia</taxon>
    </lineage>
</organism>
<protein>
    <submittedName>
        <fullName evidence="3">Uncharacterized protein</fullName>
    </submittedName>
</protein>
<dbReference type="AlphaFoldDB" id="J7SD12"/>